<dbReference type="VEuPathDB" id="VectorBase:RSAN_038645"/>
<dbReference type="PANTHER" id="PTHR22639:SF3">
    <property type="entry name" value="ZINC FINGER CCHC DOMAIN-CONTAINING PROTEIN 3"/>
    <property type="match status" value="1"/>
</dbReference>
<feature type="compositionally biased region" description="Low complexity" evidence="1">
    <location>
        <begin position="345"/>
        <end position="356"/>
    </location>
</feature>
<dbReference type="InterPro" id="IPR005135">
    <property type="entry name" value="Endo/exonuclease/phosphatase"/>
</dbReference>
<sequence>MVSEGFVVNNQKVTVEAVGPPITFVNVFRYPAYLPDDPLTGALAQYGKVKSVAFATVTNRQTKLNGVRVVRIEMSKPVPNFLTVAGYRIMLEYRGMRRVCARCSEVGHMASACSTPYCTRCGTFGHGTEGCEAECRRCGGKQGTRDCFRRRSYVAAARSILTEQGTIDGHDHPRASVLSDGQIATSNLQVLRPKSPTLPSGMVPHRPGTVITSASDFCEADPSHLPTTVVRSASAQESKSAAALGDFTTGSDSATSSPDSSREAWVVDTSASEEQDPLESEAETNEVEQAELSVKDRDFPPLPCGSSSEASFDDTPIKSCGHYVLPSDAPPPPTAPGPSLHAAVDISSGDGSSSGIMHGPGLERRHRSRSRRRPADGSKRENTGRAESAERAVRRSKLPEKSSDSDVVRRKNPKKPRKGTLMNSLRFATWNVRGFCDKAKQRRVVADAKQHSIDLLFLQETYFRSPLDVAHFRRDCQMEGFFSLTAARSCGVGVVFVSGRFRQKSHCVFGANGRTLFLDVLIDGRRFRFVNVYAPVTRSDTNNYFRELHDCLQEPLPYVLLGDFNCVVDSMRDVRGPGRGGSTYHARELVKMLRHLRLTDAWVHLHNDEFGPTRSSRTTASRLDRVYIPDLSLPAVVSCGILALPDVLSRASDHAPLETTARGRPGTSDAPWRLDPTLLQDPESV</sequence>
<feature type="region of interest" description="Disordered" evidence="1">
    <location>
        <begin position="241"/>
        <end position="421"/>
    </location>
</feature>
<feature type="compositionally biased region" description="Acidic residues" evidence="1">
    <location>
        <begin position="271"/>
        <end position="289"/>
    </location>
</feature>
<name>A0A9D4PZ74_RHISA</name>
<accession>A0A9D4PZ74</accession>
<dbReference type="Pfam" id="PF03372">
    <property type="entry name" value="Exo_endo_phos"/>
    <property type="match status" value="1"/>
</dbReference>
<dbReference type="PANTHER" id="PTHR22639">
    <property type="entry name" value="GAG-RELATED PROTEIN"/>
    <property type="match status" value="1"/>
</dbReference>
<evidence type="ECO:0000259" key="2">
    <source>
        <dbReference type="Pfam" id="PF03372"/>
    </source>
</evidence>
<dbReference type="InterPro" id="IPR036875">
    <property type="entry name" value="Znf_CCHC_sf"/>
</dbReference>
<dbReference type="InterPro" id="IPR036691">
    <property type="entry name" value="Endo/exonu/phosph_ase_sf"/>
</dbReference>
<reference evidence="3" key="1">
    <citation type="journal article" date="2020" name="Cell">
        <title>Large-Scale Comparative Analyses of Tick Genomes Elucidate Their Genetic Diversity and Vector Capacities.</title>
        <authorList>
            <consortium name="Tick Genome and Microbiome Consortium (TIGMIC)"/>
            <person name="Jia N."/>
            <person name="Wang J."/>
            <person name="Shi W."/>
            <person name="Du L."/>
            <person name="Sun Y."/>
            <person name="Zhan W."/>
            <person name="Jiang J.F."/>
            <person name="Wang Q."/>
            <person name="Zhang B."/>
            <person name="Ji P."/>
            <person name="Bell-Sakyi L."/>
            <person name="Cui X.M."/>
            <person name="Yuan T.T."/>
            <person name="Jiang B.G."/>
            <person name="Yang W.F."/>
            <person name="Lam T.T."/>
            <person name="Chang Q.C."/>
            <person name="Ding S.J."/>
            <person name="Wang X.J."/>
            <person name="Zhu J.G."/>
            <person name="Ruan X.D."/>
            <person name="Zhao L."/>
            <person name="Wei J.T."/>
            <person name="Ye R.Z."/>
            <person name="Que T.C."/>
            <person name="Du C.H."/>
            <person name="Zhou Y.H."/>
            <person name="Cheng J.X."/>
            <person name="Dai P.F."/>
            <person name="Guo W.B."/>
            <person name="Han X.H."/>
            <person name="Huang E.J."/>
            <person name="Li L.F."/>
            <person name="Wei W."/>
            <person name="Gao Y.C."/>
            <person name="Liu J.Z."/>
            <person name="Shao H.Z."/>
            <person name="Wang X."/>
            <person name="Wang C.C."/>
            <person name="Yang T.C."/>
            <person name="Huo Q.B."/>
            <person name="Li W."/>
            <person name="Chen H.Y."/>
            <person name="Chen S.E."/>
            <person name="Zhou L.G."/>
            <person name="Ni X.B."/>
            <person name="Tian J.H."/>
            <person name="Sheng Y."/>
            <person name="Liu T."/>
            <person name="Pan Y.S."/>
            <person name="Xia L.Y."/>
            <person name="Li J."/>
            <person name="Zhao F."/>
            <person name="Cao W.C."/>
        </authorList>
    </citation>
    <scope>NUCLEOTIDE SEQUENCE</scope>
    <source>
        <strain evidence="3">Rsan-2018</strain>
    </source>
</reference>
<dbReference type="CDD" id="cd09076">
    <property type="entry name" value="L1-EN"/>
    <property type="match status" value="1"/>
</dbReference>
<dbReference type="SUPFAM" id="SSF57756">
    <property type="entry name" value="Retrovirus zinc finger-like domains"/>
    <property type="match status" value="1"/>
</dbReference>
<feature type="compositionally biased region" description="Low complexity" evidence="1">
    <location>
        <begin position="241"/>
        <end position="259"/>
    </location>
</feature>
<dbReference type="Gene3D" id="3.60.10.10">
    <property type="entry name" value="Endonuclease/exonuclease/phosphatase"/>
    <property type="match status" value="1"/>
</dbReference>
<comment type="caution">
    <text evidence="3">The sequence shown here is derived from an EMBL/GenBank/DDBJ whole genome shotgun (WGS) entry which is preliminary data.</text>
</comment>
<organism evidence="3 4">
    <name type="scientific">Rhipicephalus sanguineus</name>
    <name type="common">Brown dog tick</name>
    <name type="synonym">Ixodes sanguineus</name>
    <dbReference type="NCBI Taxonomy" id="34632"/>
    <lineage>
        <taxon>Eukaryota</taxon>
        <taxon>Metazoa</taxon>
        <taxon>Ecdysozoa</taxon>
        <taxon>Arthropoda</taxon>
        <taxon>Chelicerata</taxon>
        <taxon>Arachnida</taxon>
        <taxon>Acari</taxon>
        <taxon>Parasitiformes</taxon>
        <taxon>Ixodida</taxon>
        <taxon>Ixodoidea</taxon>
        <taxon>Ixodidae</taxon>
        <taxon>Rhipicephalinae</taxon>
        <taxon>Rhipicephalus</taxon>
        <taxon>Rhipicephalus</taxon>
    </lineage>
</organism>
<feature type="region of interest" description="Disordered" evidence="1">
    <location>
        <begin position="657"/>
        <end position="685"/>
    </location>
</feature>
<proteinExistence type="predicted"/>
<dbReference type="SUPFAM" id="SSF56219">
    <property type="entry name" value="DNase I-like"/>
    <property type="match status" value="1"/>
</dbReference>
<dbReference type="GO" id="GO:0002218">
    <property type="term" value="P:activation of innate immune response"/>
    <property type="evidence" value="ECO:0007669"/>
    <property type="project" value="InterPro"/>
</dbReference>
<dbReference type="GO" id="GO:0008270">
    <property type="term" value="F:zinc ion binding"/>
    <property type="evidence" value="ECO:0007669"/>
    <property type="project" value="InterPro"/>
</dbReference>
<dbReference type="InterPro" id="IPR042509">
    <property type="entry name" value="ZCCHC3"/>
</dbReference>
<dbReference type="Proteomes" id="UP000821837">
    <property type="component" value="Chromosome 3"/>
</dbReference>
<evidence type="ECO:0000313" key="3">
    <source>
        <dbReference type="EMBL" id="KAH7961461.1"/>
    </source>
</evidence>
<dbReference type="GO" id="GO:0003723">
    <property type="term" value="F:RNA binding"/>
    <property type="evidence" value="ECO:0007669"/>
    <property type="project" value="InterPro"/>
</dbReference>
<gene>
    <name evidence="3" type="ORF">HPB52_009282</name>
</gene>
<evidence type="ECO:0000313" key="4">
    <source>
        <dbReference type="Proteomes" id="UP000821837"/>
    </source>
</evidence>
<dbReference type="GO" id="GO:0003824">
    <property type="term" value="F:catalytic activity"/>
    <property type="evidence" value="ECO:0007669"/>
    <property type="project" value="InterPro"/>
</dbReference>
<dbReference type="AlphaFoldDB" id="A0A9D4PZ74"/>
<evidence type="ECO:0000256" key="1">
    <source>
        <dbReference type="SAM" id="MobiDB-lite"/>
    </source>
</evidence>
<feature type="domain" description="Endonuclease/exonuclease/phosphatase" evidence="2">
    <location>
        <begin position="428"/>
        <end position="654"/>
    </location>
</feature>
<dbReference type="GO" id="GO:0003690">
    <property type="term" value="F:double-stranded DNA binding"/>
    <property type="evidence" value="ECO:0007669"/>
    <property type="project" value="InterPro"/>
</dbReference>
<dbReference type="EMBL" id="JABSTV010001249">
    <property type="protein sequence ID" value="KAH7961461.1"/>
    <property type="molecule type" value="Genomic_DNA"/>
</dbReference>
<keyword evidence="4" id="KW-1185">Reference proteome</keyword>
<reference evidence="3" key="2">
    <citation type="submission" date="2021-09" db="EMBL/GenBank/DDBJ databases">
        <authorList>
            <person name="Jia N."/>
            <person name="Wang J."/>
            <person name="Shi W."/>
            <person name="Du L."/>
            <person name="Sun Y."/>
            <person name="Zhan W."/>
            <person name="Jiang J."/>
            <person name="Wang Q."/>
            <person name="Zhang B."/>
            <person name="Ji P."/>
            <person name="Sakyi L.B."/>
            <person name="Cui X."/>
            <person name="Yuan T."/>
            <person name="Jiang B."/>
            <person name="Yang W."/>
            <person name="Lam T.T.-Y."/>
            <person name="Chang Q."/>
            <person name="Ding S."/>
            <person name="Wang X."/>
            <person name="Zhu J."/>
            <person name="Ruan X."/>
            <person name="Zhao L."/>
            <person name="Wei J."/>
            <person name="Que T."/>
            <person name="Du C."/>
            <person name="Cheng J."/>
            <person name="Dai P."/>
            <person name="Han X."/>
            <person name="Huang E."/>
            <person name="Gao Y."/>
            <person name="Liu J."/>
            <person name="Shao H."/>
            <person name="Ye R."/>
            <person name="Li L."/>
            <person name="Wei W."/>
            <person name="Wang X."/>
            <person name="Wang C."/>
            <person name="Huo Q."/>
            <person name="Li W."/>
            <person name="Guo W."/>
            <person name="Chen H."/>
            <person name="Chen S."/>
            <person name="Zhou L."/>
            <person name="Zhou L."/>
            <person name="Ni X."/>
            <person name="Tian J."/>
            <person name="Zhou Y."/>
            <person name="Sheng Y."/>
            <person name="Liu T."/>
            <person name="Pan Y."/>
            <person name="Xia L."/>
            <person name="Li J."/>
            <person name="Zhao F."/>
            <person name="Cao W."/>
        </authorList>
    </citation>
    <scope>NUCLEOTIDE SEQUENCE</scope>
    <source>
        <strain evidence="3">Rsan-2018</strain>
        <tissue evidence="3">Larvae</tissue>
    </source>
</reference>
<feature type="compositionally biased region" description="Basic and acidic residues" evidence="1">
    <location>
        <begin position="373"/>
        <end position="409"/>
    </location>
</feature>
<protein>
    <recommendedName>
        <fullName evidence="2">Endonuclease/exonuclease/phosphatase domain-containing protein</fullName>
    </recommendedName>
</protein>